<dbReference type="AlphaFoldDB" id="A0A9D0YPP1"/>
<dbReference type="Pfam" id="PF00563">
    <property type="entry name" value="EAL"/>
    <property type="match status" value="1"/>
</dbReference>
<dbReference type="EMBL" id="DQVE01000032">
    <property type="protein sequence ID" value="HIP98339.1"/>
    <property type="molecule type" value="Genomic_DNA"/>
</dbReference>
<organism evidence="3 4">
    <name type="scientific">Aquifex aeolicus</name>
    <dbReference type="NCBI Taxonomy" id="63363"/>
    <lineage>
        <taxon>Bacteria</taxon>
        <taxon>Pseudomonadati</taxon>
        <taxon>Aquificota</taxon>
        <taxon>Aquificia</taxon>
        <taxon>Aquificales</taxon>
        <taxon>Aquificaceae</taxon>
        <taxon>Aquifex</taxon>
    </lineage>
</organism>
<dbReference type="InterPro" id="IPR001633">
    <property type="entry name" value="EAL_dom"/>
</dbReference>
<dbReference type="Gene3D" id="3.30.70.270">
    <property type="match status" value="1"/>
</dbReference>
<dbReference type="InterPro" id="IPR029787">
    <property type="entry name" value="Nucleotide_cyclase"/>
</dbReference>
<dbReference type="Gene3D" id="3.20.20.450">
    <property type="entry name" value="EAL domain"/>
    <property type="match status" value="1"/>
</dbReference>
<reference evidence="3" key="1">
    <citation type="journal article" date="2020" name="ISME J.">
        <title>Gammaproteobacteria mediating utilization of methyl-, sulfur- and petroleum organic compounds in deep ocean hydrothermal plumes.</title>
        <authorList>
            <person name="Zhou Z."/>
            <person name="Liu Y."/>
            <person name="Pan J."/>
            <person name="Cron B.R."/>
            <person name="Toner B.M."/>
            <person name="Anantharaman K."/>
            <person name="Breier J.A."/>
            <person name="Dick G.J."/>
            <person name="Li M."/>
        </authorList>
    </citation>
    <scope>NUCLEOTIDE SEQUENCE</scope>
    <source>
        <strain evidence="3">SZUA-1501</strain>
    </source>
</reference>
<dbReference type="NCBIfam" id="TIGR00254">
    <property type="entry name" value="GGDEF"/>
    <property type="match status" value="1"/>
</dbReference>
<dbReference type="SMART" id="SM00052">
    <property type="entry name" value="EAL"/>
    <property type="match status" value="1"/>
</dbReference>
<evidence type="ECO:0000259" key="2">
    <source>
        <dbReference type="PROSITE" id="PS50887"/>
    </source>
</evidence>
<accession>A0A9D0YPP1</accession>
<protein>
    <submittedName>
        <fullName evidence="3">GGDEF and EAL domain-containing protein</fullName>
    </submittedName>
</protein>
<dbReference type="Pfam" id="PF00990">
    <property type="entry name" value="GGDEF"/>
    <property type="match status" value="1"/>
</dbReference>
<dbReference type="InterPro" id="IPR000160">
    <property type="entry name" value="GGDEF_dom"/>
</dbReference>
<dbReference type="CDD" id="cd01948">
    <property type="entry name" value="EAL"/>
    <property type="match status" value="1"/>
</dbReference>
<dbReference type="InterPro" id="IPR035919">
    <property type="entry name" value="EAL_sf"/>
</dbReference>
<dbReference type="SMART" id="SM00267">
    <property type="entry name" value="GGDEF"/>
    <property type="match status" value="1"/>
</dbReference>
<evidence type="ECO:0000313" key="4">
    <source>
        <dbReference type="Proteomes" id="UP000606463"/>
    </source>
</evidence>
<dbReference type="CDD" id="cd01949">
    <property type="entry name" value="GGDEF"/>
    <property type="match status" value="1"/>
</dbReference>
<dbReference type="Proteomes" id="UP000606463">
    <property type="component" value="Unassembled WGS sequence"/>
</dbReference>
<dbReference type="PROSITE" id="PS50883">
    <property type="entry name" value="EAL"/>
    <property type="match status" value="1"/>
</dbReference>
<dbReference type="PROSITE" id="PS50887">
    <property type="entry name" value="GGDEF"/>
    <property type="match status" value="1"/>
</dbReference>
<feature type="domain" description="GGDEF" evidence="2">
    <location>
        <begin position="60"/>
        <end position="200"/>
    </location>
</feature>
<dbReference type="InterPro" id="IPR043128">
    <property type="entry name" value="Rev_trsase/Diguanyl_cyclase"/>
</dbReference>
<dbReference type="GO" id="GO:0071111">
    <property type="term" value="F:cyclic-guanylate-specific phosphodiesterase activity"/>
    <property type="evidence" value="ECO:0007669"/>
    <property type="project" value="InterPro"/>
</dbReference>
<evidence type="ECO:0000259" key="1">
    <source>
        <dbReference type="PROSITE" id="PS50883"/>
    </source>
</evidence>
<dbReference type="SUPFAM" id="SSF55073">
    <property type="entry name" value="Nucleotide cyclase"/>
    <property type="match status" value="1"/>
</dbReference>
<dbReference type="PANTHER" id="PTHR33121:SF71">
    <property type="entry name" value="OXYGEN SENSOR PROTEIN DOSP"/>
    <property type="match status" value="1"/>
</dbReference>
<dbReference type="SUPFAM" id="SSF141868">
    <property type="entry name" value="EAL domain-like"/>
    <property type="match status" value="1"/>
</dbReference>
<comment type="caution">
    <text evidence="3">The sequence shown here is derived from an EMBL/GenBank/DDBJ whole genome shotgun (WGS) entry which is preliminary data.</text>
</comment>
<feature type="domain" description="EAL" evidence="1">
    <location>
        <begin position="209"/>
        <end position="468"/>
    </location>
</feature>
<gene>
    <name evidence="3" type="ORF">EYH37_03095</name>
</gene>
<name>A0A9D0YPP1_AQUAO</name>
<dbReference type="PANTHER" id="PTHR33121">
    <property type="entry name" value="CYCLIC DI-GMP PHOSPHODIESTERASE PDEF"/>
    <property type="match status" value="1"/>
</dbReference>
<sequence>MMEVKLSREQILLVIIEAAVKKFETINQKLQDQLYRYGVTNLFNRKYLLEQGNQYLKGGKYNTLVVVDVRNLRTYNEIFGYDTTDKILRALALKIREYCGKSCLVGSLDSGRFWILAKIEGENKEKLAEEKAKELIKFLSDDELKIKINREELIFLVALNIGIAFYPQHGRDIGELLMAAEMATDKAKDKGMNTVILFQEDFKKEVEENIRIEEQLRKAIKTGKIEQQIYPVFQLKVNPNSQEVAGVEVLMRWKLHPQIFKVILIAEKTGLIKDLFEVLIKKTVPVIKSALEIYPSLPFGFNISPVQLESVDDLNKTFNYLIKENIEPQRIQLEITETKMLEIQEVEDTLREFINRGFKLVIDDFGKGYSSFDRLKTWDIYGVKIDRSLIADIPQKFKQFGDQAREFKFIKNLISFLKSMGYVVTVEGVETPEMVELAKRLQVDEVQGFYYSKPVDEEKFLKCLREWDQRVKSPFSKN</sequence>
<dbReference type="InterPro" id="IPR050706">
    <property type="entry name" value="Cyclic-di-GMP_PDE-like"/>
</dbReference>
<proteinExistence type="predicted"/>
<evidence type="ECO:0000313" key="3">
    <source>
        <dbReference type="EMBL" id="HIP98339.1"/>
    </source>
</evidence>